<comment type="caution">
    <text evidence="1">The sequence shown here is derived from an EMBL/GenBank/DDBJ whole genome shotgun (WGS) entry which is preliminary data.</text>
</comment>
<gene>
    <name evidence="1" type="ORF">LCGC14_0698670</name>
</gene>
<protein>
    <submittedName>
        <fullName evidence="1">Uncharacterized protein</fullName>
    </submittedName>
</protein>
<sequence>MTLQLVLTVTYDEATVSDRKMLKENLAGAVEHAVENGMLTGYSEVVVDTYKYEIHSLD</sequence>
<proteinExistence type="predicted"/>
<reference evidence="1" key="1">
    <citation type="journal article" date="2015" name="Nature">
        <title>Complex archaea that bridge the gap between prokaryotes and eukaryotes.</title>
        <authorList>
            <person name="Spang A."/>
            <person name="Saw J.H."/>
            <person name="Jorgensen S.L."/>
            <person name="Zaremba-Niedzwiedzka K."/>
            <person name="Martijn J."/>
            <person name="Lind A.E."/>
            <person name="van Eijk R."/>
            <person name="Schleper C."/>
            <person name="Guy L."/>
            <person name="Ettema T.J."/>
        </authorList>
    </citation>
    <scope>NUCLEOTIDE SEQUENCE</scope>
</reference>
<dbReference type="EMBL" id="LAZR01001482">
    <property type="protein sequence ID" value="KKN43918.1"/>
    <property type="molecule type" value="Genomic_DNA"/>
</dbReference>
<name>A0A0F9TRB2_9ZZZZ</name>
<evidence type="ECO:0000313" key="1">
    <source>
        <dbReference type="EMBL" id="KKN43918.1"/>
    </source>
</evidence>
<accession>A0A0F9TRB2</accession>
<dbReference type="AlphaFoldDB" id="A0A0F9TRB2"/>
<organism evidence="1">
    <name type="scientific">marine sediment metagenome</name>
    <dbReference type="NCBI Taxonomy" id="412755"/>
    <lineage>
        <taxon>unclassified sequences</taxon>
        <taxon>metagenomes</taxon>
        <taxon>ecological metagenomes</taxon>
    </lineage>
</organism>